<reference evidence="3" key="1">
    <citation type="submission" date="2015-03" db="EMBL/GenBank/DDBJ databases">
        <authorList>
            <consortium name="Pathogen Informatics"/>
        </authorList>
    </citation>
    <scope>NUCLEOTIDE SEQUENCE [LARGE SCALE GENOMIC DNA]</scope>
    <source>
        <strain evidence="3">N09902308</strain>
    </source>
</reference>
<sequence>MACTTLIALSLPSDLAKMSCTPALLGLAVADTDHPVTVAHDDQSGEAEAPTTLDHLGDAVDGDDPL</sequence>
<dbReference type="Proteomes" id="UP000039021">
    <property type="component" value="Unassembled WGS sequence"/>
</dbReference>
<protein>
    <submittedName>
        <fullName evidence="2">Uncharacterized protein</fullName>
    </submittedName>
</protein>
<dbReference type="AlphaFoldDB" id="A0A916P9N6"/>
<organism evidence="2 3">
    <name type="scientific">Mycobacterium tuberculosis</name>
    <dbReference type="NCBI Taxonomy" id="1773"/>
    <lineage>
        <taxon>Bacteria</taxon>
        <taxon>Bacillati</taxon>
        <taxon>Actinomycetota</taxon>
        <taxon>Actinomycetes</taxon>
        <taxon>Mycobacteriales</taxon>
        <taxon>Mycobacteriaceae</taxon>
        <taxon>Mycobacterium</taxon>
        <taxon>Mycobacterium tuberculosis complex</taxon>
    </lineage>
</organism>
<evidence type="ECO:0000313" key="3">
    <source>
        <dbReference type="Proteomes" id="UP000039021"/>
    </source>
</evidence>
<proteinExistence type="predicted"/>
<comment type="caution">
    <text evidence="2">The sequence shown here is derived from an EMBL/GenBank/DDBJ whole genome shotgun (WGS) entry which is preliminary data.</text>
</comment>
<evidence type="ECO:0000256" key="1">
    <source>
        <dbReference type="SAM" id="MobiDB-lite"/>
    </source>
</evidence>
<dbReference type="EMBL" id="CSBK01002906">
    <property type="protein sequence ID" value="CPA36557.1"/>
    <property type="molecule type" value="Genomic_DNA"/>
</dbReference>
<accession>A0A916P9N6</accession>
<gene>
    <name evidence="2" type="ORF">ERS007739_04550</name>
</gene>
<name>A0A916P9N6_MYCTX</name>
<evidence type="ECO:0000313" key="2">
    <source>
        <dbReference type="EMBL" id="CPA36557.1"/>
    </source>
</evidence>
<feature type="region of interest" description="Disordered" evidence="1">
    <location>
        <begin position="39"/>
        <end position="66"/>
    </location>
</feature>